<dbReference type="InterPro" id="IPR027417">
    <property type="entry name" value="P-loop_NTPase"/>
</dbReference>
<feature type="non-terminal residue" evidence="3">
    <location>
        <position position="1"/>
    </location>
</feature>
<keyword evidence="4" id="KW-1185">Reference proteome</keyword>
<reference evidence="3" key="1">
    <citation type="journal article" date="2023" name="Mol. Phylogenet. Evol.">
        <title>Genome-scale phylogeny and comparative genomics of the fungal order Sordariales.</title>
        <authorList>
            <person name="Hensen N."/>
            <person name="Bonometti L."/>
            <person name="Westerberg I."/>
            <person name="Brannstrom I.O."/>
            <person name="Guillou S."/>
            <person name="Cros-Aarteil S."/>
            <person name="Calhoun S."/>
            <person name="Haridas S."/>
            <person name="Kuo A."/>
            <person name="Mondo S."/>
            <person name="Pangilinan J."/>
            <person name="Riley R."/>
            <person name="LaButti K."/>
            <person name="Andreopoulos B."/>
            <person name="Lipzen A."/>
            <person name="Chen C."/>
            <person name="Yan M."/>
            <person name="Daum C."/>
            <person name="Ng V."/>
            <person name="Clum A."/>
            <person name="Steindorff A."/>
            <person name="Ohm R.A."/>
            <person name="Martin F."/>
            <person name="Silar P."/>
            <person name="Natvig D.O."/>
            <person name="Lalanne C."/>
            <person name="Gautier V."/>
            <person name="Ament-Velasquez S.L."/>
            <person name="Kruys A."/>
            <person name="Hutchinson M.I."/>
            <person name="Powell A.J."/>
            <person name="Barry K."/>
            <person name="Miller A.N."/>
            <person name="Grigoriev I.V."/>
            <person name="Debuchy R."/>
            <person name="Gladieux P."/>
            <person name="Hiltunen Thoren M."/>
            <person name="Johannesson H."/>
        </authorList>
    </citation>
    <scope>NUCLEOTIDE SEQUENCE</scope>
    <source>
        <strain evidence="3">PSN293</strain>
    </source>
</reference>
<evidence type="ECO:0000259" key="2">
    <source>
        <dbReference type="Pfam" id="PF24883"/>
    </source>
</evidence>
<name>A0AAN6XYH5_9PEZI</name>
<dbReference type="Gene3D" id="3.40.50.300">
    <property type="entry name" value="P-loop containing nucleotide triphosphate hydrolases"/>
    <property type="match status" value="1"/>
</dbReference>
<dbReference type="AlphaFoldDB" id="A0AAN6XYH5"/>
<evidence type="ECO:0000313" key="3">
    <source>
        <dbReference type="EMBL" id="KAK4205977.1"/>
    </source>
</evidence>
<accession>A0AAN6XYH5</accession>
<dbReference type="InterPro" id="IPR056884">
    <property type="entry name" value="NPHP3-like_N"/>
</dbReference>
<comment type="caution">
    <text evidence="3">The sequence shown here is derived from an EMBL/GenBank/DDBJ whole genome shotgun (WGS) entry which is preliminary data.</text>
</comment>
<reference evidence="3" key="2">
    <citation type="submission" date="2023-05" db="EMBL/GenBank/DDBJ databases">
        <authorList>
            <consortium name="Lawrence Berkeley National Laboratory"/>
            <person name="Steindorff A."/>
            <person name="Hensen N."/>
            <person name="Bonometti L."/>
            <person name="Westerberg I."/>
            <person name="Brannstrom I.O."/>
            <person name="Guillou S."/>
            <person name="Cros-Aarteil S."/>
            <person name="Calhoun S."/>
            <person name="Haridas S."/>
            <person name="Kuo A."/>
            <person name="Mondo S."/>
            <person name="Pangilinan J."/>
            <person name="Riley R."/>
            <person name="Labutti K."/>
            <person name="Andreopoulos B."/>
            <person name="Lipzen A."/>
            <person name="Chen C."/>
            <person name="Yanf M."/>
            <person name="Daum C."/>
            <person name="Ng V."/>
            <person name="Clum A."/>
            <person name="Ohm R."/>
            <person name="Martin F."/>
            <person name="Silar P."/>
            <person name="Natvig D."/>
            <person name="Lalanne C."/>
            <person name="Gautier V."/>
            <person name="Ament-Velasquez S.L."/>
            <person name="Kruys A."/>
            <person name="Hutchinson M.I."/>
            <person name="Powell A.J."/>
            <person name="Barry K."/>
            <person name="Miller A.N."/>
            <person name="Grigoriev I.V."/>
            <person name="Debuchy R."/>
            <person name="Gladieux P."/>
            <person name="Thoren M.H."/>
            <person name="Johannesson H."/>
        </authorList>
    </citation>
    <scope>NUCLEOTIDE SEQUENCE</scope>
    <source>
        <strain evidence="3">PSN293</strain>
    </source>
</reference>
<proteinExistence type="predicted"/>
<evidence type="ECO:0000256" key="1">
    <source>
        <dbReference type="ARBA" id="ARBA00022737"/>
    </source>
</evidence>
<feature type="domain" description="Nephrocystin 3-like N-terminal" evidence="2">
    <location>
        <begin position="1"/>
        <end position="171"/>
    </location>
</feature>
<evidence type="ECO:0000313" key="4">
    <source>
        <dbReference type="Proteomes" id="UP001301769"/>
    </source>
</evidence>
<gene>
    <name evidence="3" type="ORF">QBC37DRAFT_246270</name>
</gene>
<protein>
    <recommendedName>
        <fullName evidence="2">Nephrocystin 3-like N-terminal domain-containing protein</fullName>
    </recommendedName>
</protein>
<sequence>DWLAKGDGIFHITGKPGSGKTILLNYIYTRQGTSSRLRDWAGPGNKLGEVCFFFGLGVGGHRCGCHCLRRRLLHDMLFKVPDEIPRVFPALWRRLDAGLATDYTPTDQDIRVVLDHLIRNAHDAGYRFCFFIDALDQVEDDAGVGLYDLAELLRMWVNESRGAVKMCVSSRELPVFMDQLYPARRIRLQDFTEPDMWSLVRQTLQTDPQFGLLESADPEDCQYLISSLVDRSEGVFLWLGLVLPKITRVLRASSAVPPGRLPICDYTPLLSLAYRPTLEKIWRILETIPRELQDMFSSMHASIREEHRQEAYSAGSLLRLETRVGKIFTLSLLGYSFLAEILESDDPQYAINYQPKSGSEQDPTHQLEDASRRLRVTCCGLLEL</sequence>
<dbReference type="EMBL" id="MU858571">
    <property type="protein sequence ID" value="KAK4205977.1"/>
    <property type="molecule type" value="Genomic_DNA"/>
</dbReference>
<organism evidence="3 4">
    <name type="scientific">Rhypophila decipiens</name>
    <dbReference type="NCBI Taxonomy" id="261697"/>
    <lineage>
        <taxon>Eukaryota</taxon>
        <taxon>Fungi</taxon>
        <taxon>Dikarya</taxon>
        <taxon>Ascomycota</taxon>
        <taxon>Pezizomycotina</taxon>
        <taxon>Sordariomycetes</taxon>
        <taxon>Sordariomycetidae</taxon>
        <taxon>Sordariales</taxon>
        <taxon>Naviculisporaceae</taxon>
        <taxon>Rhypophila</taxon>
    </lineage>
</organism>
<feature type="non-terminal residue" evidence="3">
    <location>
        <position position="384"/>
    </location>
</feature>
<dbReference type="Pfam" id="PF24883">
    <property type="entry name" value="NPHP3_N"/>
    <property type="match status" value="1"/>
</dbReference>
<keyword evidence="1" id="KW-0677">Repeat</keyword>
<dbReference type="PANTHER" id="PTHR10039">
    <property type="entry name" value="AMELOGENIN"/>
    <property type="match status" value="1"/>
</dbReference>
<dbReference type="SUPFAM" id="SSF52540">
    <property type="entry name" value="P-loop containing nucleoside triphosphate hydrolases"/>
    <property type="match status" value="1"/>
</dbReference>
<dbReference type="PANTHER" id="PTHR10039:SF5">
    <property type="entry name" value="NACHT DOMAIN-CONTAINING PROTEIN"/>
    <property type="match status" value="1"/>
</dbReference>
<dbReference type="Proteomes" id="UP001301769">
    <property type="component" value="Unassembled WGS sequence"/>
</dbReference>